<name>A8NX84_COPC7</name>
<accession>A8NX84</accession>
<dbReference type="OrthoDB" id="3005035at2759"/>
<evidence type="ECO:0000256" key="1">
    <source>
        <dbReference type="SAM" id="MobiDB-lite"/>
    </source>
</evidence>
<evidence type="ECO:0000313" key="2">
    <source>
        <dbReference type="EMBL" id="EAU84712.1"/>
    </source>
</evidence>
<dbReference type="VEuPathDB" id="FungiDB:CC1G_00231"/>
<proteinExistence type="predicted"/>
<feature type="region of interest" description="Disordered" evidence="1">
    <location>
        <begin position="27"/>
        <end position="64"/>
    </location>
</feature>
<sequence length="349" mass="39163">MFARKASQLQREAELLVPKEFQKQLELKFSDQLSEEDERDDGTSGEREPETTSEPASPTSPRSSSLFKSFVKSLVAVQPKKPISVADVQPFEIMKAVEDRNITFLMEVRDRAFPLLLQTSGGETPLVHAIRIGNRDVAIVLLGAFSRWINRLEAEDIVEAQVQSQLKALRVGLKLAINEGLAHSQPDLIASFMQTLVMSEGDNWVWAQVSLVARALNGTADGKPVQTADAAIRKFTTKELGKASLIASVEDYIANAIADLLVMGAWSIVRQNIPSADAIPSYYFARDDRVYKAFLEQYQKLRPQISRSCPRRLRWQLQILKDGLQGRQISFRKKIEAIAASLDREEHDR</sequence>
<organism evidence="2 3">
    <name type="scientific">Coprinopsis cinerea (strain Okayama-7 / 130 / ATCC MYA-4618 / FGSC 9003)</name>
    <name type="common">Inky cap fungus</name>
    <name type="synonym">Hormographiella aspergillata</name>
    <dbReference type="NCBI Taxonomy" id="240176"/>
    <lineage>
        <taxon>Eukaryota</taxon>
        <taxon>Fungi</taxon>
        <taxon>Dikarya</taxon>
        <taxon>Basidiomycota</taxon>
        <taxon>Agaricomycotina</taxon>
        <taxon>Agaricomycetes</taxon>
        <taxon>Agaricomycetidae</taxon>
        <taxon>Agaricales</taxon>
        <taxon>Agaricineae</taxon>
        <taxon>Psathyrellaceae</taxon>
        <taxon>Coprinopsis</taxon>
    </lineage>
</organism>
<feature type="compositionally biased region" description="Basic and acidic residues" evidence="1">
    <location>
        <begin position="41"/>
        <end position="50"/>
    </location>
</feature>
<dbReference type="OMA" id="IMFLMEV"/>
<dbReference type="eggNOG" id="ENOG502S0I7">
    <property type="taxonomic scope" value="Eukaryota"/>
</dbReference>
<gene>
    <name evidence="2" type="ORF">CC1G_00231</name>
</gene>
<reference evidence="2 3" key="1">
    <citation type="journal article" date="2010" name="Proc. Natl. Acad. Sci. U.S.A.">
        <title>Insights into evolution of multicellular fungi from the assembled chromosomes of the mushroom Coprinopsis cinerea (Coprinus cinereus).</title>
        <authorList>
            <person name="Stajich J.E."/>
            <person name="Wilke S.K."/>
            <person name="Ahren D."/>
            <person name="Au C.H."/>
            <person name="Birren B.W."/>
            <person name="Borodovsky M."/>
            <person name="Burns C."/>
            <person name="Canback B."/>
            <person name="Casselton L.A."/>
            <person name="Cheng C.K."/>
            <person name="Deng J."/>
            <person name="Dietrich F.S."/>
            <person name="Fargo D.C."/>
            <person name="Farman M.L."/>
            <person name="Gathman A.C."/>
            <person name="Goldberg J."/>
            <person name="Guigo R."/>
            <person name="Hoegger P.J."/>
            <person name="Hooker J.B."/>
            <person name="Huggins A."/>
            <person name="James T.Y."/>
            <person name="Kamada T."/>
            <person name="Kilaru S."/>
            <person name="Kodira C."/>
            <person name="Kues U."/>
            <person name="Kupfer D."/>
            <person name="Kwan H.S."/>
            <person name="Lomsadze A."/>
            <person name="Li W."/>
            <person name="Lilly W.W."/>
            <person name="Ma L.J."/>
            <person name="Mackey A.J."/>
            <person name="Manning G."/>
            <person name="Martin F."/>
            <person name="Muraguchi H."/>
            <person name="Natvig D.O."/>
            <person name="Palmerini H."/>
            <person name="Ramesh M.A."/>
            <person name="Rehmeyer C.J."/>
            <person name="Roe B.A."/>
            <person name="Shenoy N."/>
            <person name="Stanke M."/>
            <person name="Ter-Hovhannisyan V."/>
            <person name="Tunlid A."/>
            <person name="Velagapudi R."/>
            <person name="Vision T.J."/>
            <person name="Zeng Q."/>
            <person name="Zolan M.E."/>
            <person name="Pukkila P.J."/>
        </authorList>
    </citation>
    <scope>NUCLEOTIDE SEQUENCE [LARGE SCALE GENOMIC DNA]</scope>
    <source>
        <strain evidence="3">Okayama-7 / 130 / ATCC MYA-4618 / FGSC 9003</strain>
    </source>
</reference>
<dbReference type="KEGG" id="cci:CC1G_00231"/>
<feature type="compositionally biased region" description="Polar residues" evidence="1">
    <location>
        <begin position="52"/>
        <end position="62"/>
    </location>
</feature>
<comment type="caution">
    <text evidence="2">The sequence shown here is derived from an EMBL/GenBank/DDBJ whole genome shotgun (WGS) entry which is preliminary data.</text>
</comment>
<dbReference type="RefSeq" id="XP_001837095.1">
    <property type="nucleotide sequence ID" value="XM_001837043.2"/>
</dbReference>
<dbReference type="GeneID" id="6013651"/>
<dbReference type="Proteomes" id="UP000001861">
    <property type="component" value="Unassembled WGS sequence"/>
</dbReference>
<protein>
    <submittedName>
        <fullName evidence="2">Uncharacterized protein</fullName>
    </submittedName>
</protein>
<dbReference type="InParanoid" id="A8NX84"/>
<evidence type="ECO:0000313" key="3">
    <source>
        <dbReference type="Proteomes" id="UP000001861"/>
    </source>
</evidence>
<keyword evidence="3" id="KW-1185">Reference proteome</keyword>
<dbReference type="EMBL" id="AACS02000005">
    <property type="protein sequence ID" value="EAU84712.1"/>
    <property type="molecule type" value="Genomic_DNA"/>
</dbReference>
<dbReference type="AlphaFoldDB" id="A8NX84"/>